<gene>
    <name evidence="1" type="ORF">SLEP1_g35872</name>
</gene>
<protein>
    <submittedName>
        <fullName evidence="1">Uncharacterized protein</fullName>
    </submittedName>
</protein>
<evidence type="ECO:0000313" key="2">
    <source>
        <dbReference type="Proteomes" id="UP001054252"/>
    </source>
</evidence>
<organism evidence="1 2">
    <name type="scientific">Rubroshorea leprosula</name>
    <dbReference type="NCBI Taxonomy" id="152421"/>
    <lineage>
        <taxon>Eukaryota</taxon>
        <taxon>Viridiplantae</taxon>
        <taxon>Streptophyta</taxon>
        <taxon>Embryophyta</taxon>
        <taxon>Tracheophyta</taxon>
        <taxon>Spermatophyta</taxon>
        <taxon>Magnoliopsida</taxon>
        <taxon>eudicotyledons</taxon>
        <taxon>Gunneridae</taxon>
        <taxon>Pentapetalae</taxon>
        <taxon>rosids</taxon>
        <taxon>malvids</taxon>
        <taxon>Malvales</taxon>
        <taxon>Dipterocarpaceae</taxon>
        <taxon>Rubroshorea</taxon>
    </lineage>
</organism>
<dbReference type="EMBL" id="BPVZ01000072">
    <property type="protein sequence ID" value="GKV26606.1"/>
    <property type="molecule type" value="Genomic_DNA"/>
</dbReference>
<dbReference type="AlphaFoldDB" id="A0AAV5KQ76"/>
<dbReference type="Proteomes" id="UP001054252">
    <property type="component" value="Unassembled WGS sequence"/>
</dbReference>
<comment type="caution">
    <text evidence="1">The sequence shown here is derived from an EMBL/GenBank/DDBJ whole genome shotgun (WGS) entry which is preliminary data.</text>
</comment>
<evidence type="ECO:0000313" key="1">
    <source>
        <dbReference type="EMBL" id="GKV26606.1"/>
    </source>
</evidence>
<keyword evidence="2" id="KW-1185">Reference proteome</keyword>
<name>A0AAV5KQ76_9ROSI</name>
<accession>A0AAV5KQ76</accession>
<reference evidence="1 2" key="1">
    <citation type="journal article" date="2021" name="Commun. Biol.">
        <title>The genome of Shorea leprosula (Dipterocarpaceae) highlights the ecological relevance of drought in aseasonal tropical rainforests.</title>
        <authorList>
            <person name="Ng K.K.S."/>
            <person name="Kobayashi M.J."/>
            <person name="Fawcett J.A."/>
            <person name="Hatakeyama M."/>
            <person name="Paape T."/>
            <person name="Ng C.H."/>
            <person name="Ang C.C."/>
            <person name="Tnah L.H."/>
            <person name="Lee C.T."/>
            <person name="Nishiyama T."/>
            <person name="Sese J."/>
            <person name="O'Brien M.J."/>
            <person name="Copetti D."/>
            <person name="Mohd Noor M.I."/>
            <person name="Ong R.C."/>
            <person name="Putra M."/>
            <person name="Sireger I.Z."/>
            <person name="Indrioko S."/>
            <person name="Kosugi Y."/>
            <person name="Izuno A."/>
            <person name="Isagi Y."/>
            <person name="Lee S.L."/>
            <person name="Shimizu K.K."/>
        </authorList>
    </citation>
    <scope>NUCLEOTIDE SEQUENCE [LARGE SCALE GENOMIC DNA]</scope>
    <source>
        <strain evidence="1">214</strain>
    </source>
</reference>
<sequence length="102" mass="11773">MNANHWKFNAVYAVIYRILGHLWFFRLSHQAKLLEHVWAVQLKRGLHVISIAESVSWVRSSVSLICIPLSIHLSPKIGIYMCMRGCRIKSSCGLECRDVSYE</sequence>
<proteinExistence type="predicted"/>